<dbReference type="GO" id="GO:0006120">
    <property type="term" value="P:mitochondrial electron transport, NADH to ubiquinone"/>
    <property type="evidence" value="ECO:0007669"/>
    <property type="project" value="TreeGrafter"/>
</dbReference>
<dbReference type="InterPro" id="IPR008979">
    <property type="entry name" value="Galactose-bd-like_sf"/>
</dbReference>
<keyword evidence="3" id="KW-0496">Mitochondrion</keyword>
<dbReference type="EMBL" id="NDIQ01000022">
    <property type="protein sequence ID" value="PRT55731.1"/>
    <property type="molecule type" value="Genomic_DNA"/>
</dbReference>
<feature type="domain" description="NADH:ubiquinone oxidoreductase intermediate-associated protein 30" evidence="6">
    <location>
        <begin position="20"/>
        <end position="210"/>
    </location>
</feature>
<comment type="similarity">
    <text evidence="2">Belongs to the CIA30 family.</text>
</comment>
<dbReference type="Proteomes" id="UP000238350">
    <property type="component" value="Unassembled WGS sequence"/>
</dbReference>
<evidence type="ECO:0000256" key="2">
    <source>
        <dbReference type="ARBA" id="ARBA00007884"/>
    </source>
</evidence>
<dbReference type="InterPro" id="IPR039131">
    <property type="entry name" value="NDUFAF1"/>
</dbReference>
<proteinExistence type="inferred from homology"/>
<organism evidence="7 8">
    <name type="scientific">Wickerhamiella sorbophila</name>
    <dbReference type="NCBI Taxonomy" id="45607"/>
    <lineage>
        <taxon>Eukaryota</taxon>
        <taxon>Fungi</taxon>
        <taxon>Dikarya</taxon>
        <taxon>Ascomycota</taxon>
        <taxon>Saccharomycotina</taxon>
        <taxon>Dipodascomycetes</taxon>
        <taxon>Dipodascales</taxon>
        <taxon>Trichomonascaceae</taxon>
        <taxon>Wickerhamiella</taxon>
    </lineage>
</organism>
<protein>
    <submittedName>
        <fullName evidence="7">Complex I intermediate-associated protein 30, mitochondrial</fullName>
    </submittedName>
</protein>
<dbReference type="GeneID" id="36517099"/>
<dbReference type="STRING" id="45607.A0A2T0FL59"/>
<accession>A0A2T0FL59</accession>
<reference evidence="7 8" key="1">
    <citation type="submission" date="2017-04" db="EMBL/GenBank/DDBJ databases">
        <title>Genome sequencing of [Candida] sorbophila.</title>
        <authorList>
            <person name="Ahn J.O."/>
        </authorList>
    </citation>
    <scope>NUCLEOTIDE SEQUENCE [LARGE SCALE GENOMIC DNA]</scope>
    <source>
        <strain evidence="7 8">DS02</strain>
    </source>
</reference>
<evidence type="ECO:0000256" key="3">
    <source>
        <dbReference type="ARBA" id="ARBA00023128"/>
    </source>
</evidence>
<dbReference type="RefSeq" id="XP_024665676.1">
    <property type="nucleotide sequence ID" value="XM_024809908.1"/>
</dbReference>
<evidence type="ECO:0000259" key="6">
    <source>
        <dbReference type="Pfam" id="PF08547"/>
    </source>
</evidence>
<comment type="caution">
    <text evidence="7">The sequence shown here is derived from an EMBL/GenBank/DDBJ whole genome shotgun (WGS) entry which is preliminary data.</text>
</comment>
<feature type="region of interest" description="Disordered" evidence="5">
    <location>
        <begin position="52"/>
        <end position="72"/>
    </location>
</feature>
<evidence type="ECO:0000256" key="4">
    <source>
        <dbReference type="ARBA" id="ARBA00023186"/>
    </source>
</evidence>
<sequence length="227" mass="25556">MFAKFLKPPPQLTQKLVVNFRNRTNSLNNLLVRSDKDLGGFSSVNLSVVDGESRVDPEAARTPASPGDPPTFGRFEGNLNLDLPEGRPDLIRLGYAMFRTRDPEAGFMGLAGPEFHDWSMFNQLALRVRGDFRRYFINIQAETPYPTDLYQHRLFLKTPGQWETVTVPFSSFILTNGGVIQEQQQLDTEHVRSVGIGLIDGQYGPYRLDIDWIKVISGDVSLVLTLP</sequence>
<comment type="subcellular location">
    <subcellularLocation>
        <location evidence="1">Mitochondrion</location>
    </subcellularLocation>
</comment>
<evidence type="ECO:0000256" key="1">
    <source>
        <dbReference type="ARBA" id="ARBA00004173"/>
    </source>
</evidence>
<gene>
    <name evidence="7" type="ORF">B9G98_03351</name>
</gene>
<name>A0A2T0FL59_9ASCO</name>
<dbReference type="SUPFAM" id="SSF49785">
    <property type="entry name" value="Galactose-binding domain-like"/>
    <property type="match status" value="1"/>
</dbReference>
<evidence type="ECO:0000256" key="5">
    <source>
        <dbReference type="SAM" id="MobiDB-lite"/>
    </source>
</evidence>
<dbReference type="GO" id="GO:0005739">
    <property type="term" value="C:mitochondrion"/>
    <property type="evidence" value="ECO:0007669"/>
    <property type="project" value="UniProtKB-SubCell"/>
</dbReference>
<dbReference type="OrthoDB" id="42561at2759"/>
<evidence type="ECO:0000313" key="8">
    <source>
        <dbReference type="Proteomes" id="UP000238350"/>
    </source>
</evidence>
<dbReference type="AlphaFoldDB" id="A0A2T0FL59"/>
<evidence type="ECO:0000313" key="7">
    <source>
        <dbReference type="EMBL" id="PRT55731.1"/>
    </source>
</evidence>
<dbReference type="PANTHER" id="PTHR13194">
    <property type="entry name" value="COMPLEX I INTERMEDIATE-ASSOCIATED PROTEIN 30"/>
    <property type="match status" value="1"/>
</dbReference>
<keyword evidence="4" id="KW-0143">Chaperone</keyword>
<keyword evidence="8" id="KW-1185">Reference proteome</keyword>
<dbReference type="GO" id="GO:0010257">
    <property type="term" value="P:NADH dehydrogenase complex assembly"/>
    <property type="evidence" value="ECO:0007669"/>
    <property type="project" value="TreeGrafter"/>
</dbReference>
<dbReference type="InterPro" id="IPR013857">
    <property type="entry name" value="NADH-UbQ_OxRdtase-assoc_prot30"/>
</dbReference>
<dbReference type="Pfam" id="PF08547">
    <property type="entry name" value="CIA30"/>
    <property type="match status" value="1"/>
</dbReference>
<dbReference type="GO" id="GO:0051082">
    <property type="term" value="F:unfolded protein binding"/>
    <property type="evidence" value="ECO:0007669"/>
    <property type="project" value="TreeGrafter"/>
</dbReference>
<dbReference type="PANTHER" id="PTHR13194:SF18">
    <property type="entry name" value="COMPLEX I INTERMEDIATE-ASSOCIATED PROTEIN 30, MITOCHONDRIAL"/>
    <property type="match status" value="1"/>
</dbReference>